<organism evidence="1 2">
    <name type="scientific">Rhododendron molle</name>
    <name type="common">Chinese azalea</name>
    <name type="synonym">Azalea mollis</name>
    <dbReference type="NCBI Taxonomy" id="49168"/>
    <lineage>
        <taxon>Eukaryota</taxon>
        <taxon>Viridiplantae</taxon>
        <taxon>Streptophyta</taxon>
        <taxon>Embryophyta</taxon>
        <taxon>Tracheophyta</taxon>
        <taxon>Spermatophyta</taxon>
        <taxon>Magnoliopsida</taxon>
        <taxon>eudicotyledons</taxon>
        <taxon>Gunneridae</taxon>
        <taxon>Pentapetalae</taxon>
        <taxon>asterids</taxon>
        <taxon>Ericales</taxon>
        <taxon>Ericaceae</taxon>
        <taxon>Ericoideae</taxon>
        <taxon>Rhodoreae</taxon>
        <taxon>Rhododendron</taxon>
    </lineage>
</organism>
<gene>
    <name evidence="1" type="ORF">RHMOL_Rhmol08G0139400</name>
</gene>
<proteinExistence type="predicted"/>
<evidence type="ECO:0000313" key="2">
    <source>
        <dbReference type="Proteomes" id="UP001062846"/>
    </source>
</evidence>
<evidence type="ECO:0000313" key="1">
    <source>
        <dbReference type="EMBL" id="KAI8542458.1"/>
    </source>
</evidence>
<dbReference type="EMBL" id="CM046395">
    <property type="protein sequence ID" value="KAI8542458.1"/>
    <property type="molecule type" value="Genomic_DNA"/>
</dbReference>
<protein>
    <submittedName>
        <fullName evidence="1">Uncharacterized protein</fullName>
    </submittedName>
</protein>
<dbReference type="Proteomes" id="UP001062846">
    <property type="component" value="Chromosome 8"/>
</dbReference>
<comment type="caution">
    <text evidence="1">The sequence shown here is derived from an EMBL/GenBank/DDBJ whole genome shotgun (WGS) entry which is preliminary data.</text>
</comment>
<accession>A0ACC0MQ73</accession>
<keyword evidence="2" id="KW-1185">Reference proteome</keyword>
<name>A0ACC0MQ73_RHOML</name>
<sequence>MAAKQNKFFENSLATYDEDAQIDCITHPTQNSSAEATDGATKKPIVAGNNVGNLQSYLFISRQSNALSLVLSPASF</sequence>
<reference evidence="1" key="1">
    <citation type="submission" date="2022-02" db="EMBL/GenBank/DDBJ databases">
        <title>Plant Genome Project.</title>
        <authorList>
            <person name="Zhang R.-G."/>
        </authorList>
    </citation>
    <scope>NUCLEOTIDE SEQUENCE</scope>
    <source>
        <strain evidence="1">AT1</strain>
    </source>
</reference>